<evidence type="ECO:0000256" key="4">
    <source>
        <dbReference type="ARBA" id="ARBA00038493"/>
    </source>
</evidence>
<dbReference type="InterPro" id="IPR002818">
    <property type="entry name" value="DJ-1/PfpI"/>
</dbReference>
<dbReference type="InterPro" id="IPR029062">
    <property type="entry name" value="Class_I_gatase-like"/>
</dbReference>
<dbReference type="GO" id="GO:0005737">
    <property type="term" value="C:cytoplasm"/>
    <property type="evidence" value="ECO:0007669"/>
    <property type="project" value="TreeGrafter"/>
</dbReference>
<dbReference type="GO" id="GO:0019243">
    <property type="term" value="P:methylglyoxal catabolic process to D-lactate via S-lactoyl-glutathione"/>
    <property type="evidence" value="ECO:0007669"/>
    <property type="project" value="TreeGrafter"/>
</dbReference>
<evidence type="ECO:0000256" key="2">
    <source>
        <dbReference type="ARBA" id="ARBA00023016"/>
    </source>
</evidence>
<dbReference type="PANTHER" id="PTHR48094:SF11">
    <property type="entry name" value="GLUTATHIONE-INDEPENDENT GLYOXALASE HSP31-RELATED"/>
    <property type="match status" value="1"/>
</dbReference>
<dbReference type="InParanoid" id="W3WL36"/>
<dbReference type="InterPro" id="IPR050325">
    <property type="entry name" value="Prot/Nucl_acid_deglycase"/>
</dbReference>
<accession>W3WL36</accession>
<dbReference type="Gene3D" id="3.40.50.880">
    <property type="match status" value="1"/>
</dbReference>
<keyword evidence="8" id="KW-1185">Reference proteome</keyword>
<dbReference type="KEGG" id="pfy:PFICI_14472"/>
<dbReference type="STRING" id="1229662.W3WL36"/>
<gene>
    <name evidence="7" type="ORF">PFICI_14472</name>
</gene>
<protein>
    <recommendedName>
        <fullName evidence="1">D-lactate dehydratase</fullName>
        <ecNumber evidence="1">4.2.1.130</ecNumber>
    </recommendedName>
</protein>
<dbReference type="RefSeq" id="XP_007841244.1">
    <property type="nucleotide sequence ID" value="XM_007843053.1"/>
</dbReference>
<evidence type="ECO:0000256" key="1">
    <source>
        <dbReference type="ARBA" id="ARBA00013134"/>
    </source>
</evidence>
<comment type="similarity">
    <text evidence="4">Belongs to the peptidase C56 family. HSP31-like subfamily.</text>
</comment>
<dbReference type="CDD" id="cd03141">
    <property type="entry name" value="GATase1_Hsp31_like"/>
    <property type="match status" value="1"/>
</dbReference>
<sequence length="248" mass="26378">MAPKVLVVLTSFGQIDADHKTGWYLSVRALKRAPANTKFSPKTQPELAHPYDVLEPKTEITIVSPKGGEAPLDQASVDAFKQDPSSVNFLKTKEALWKNTGKLSDYLGRSSEFAALFYPGGHGPMFDLATDKDSIALINEFVAAGKPVAAVCHGPIVFTNVKLPNGQHLLAGKEATGFSNEEEDQAGMTKLMPVLLEDKIKEAGGVYKKADQAWGELVISVDGGKFITGQNPASAKGVGEAIAKAIGV</sequence>
<evidence type="ECO:0000256" key="5">
    <source>
        <dbReference type="ARBA" id="ARBA00048082"/>
    </source>
</evidence>
<dbReference type="eggNOG" id="ENOG502RZ3Y">
    <property type="taxonomic scope" value="Eukaryota"/>
</dbReference>
<dbReference type="OrthoDB" id="543156at2759"/>
<comment type="catalytic activity">
    <reaction evidence="5">
        <text>methylglyoxal + H2O = (R)-lactate + H(+)</text>
        <dbReference type="Rhea" id="RHEA:27754"/>
        <dbReference type="ChEBI" id="CHEBI:15377"/>
        <dbReference type="ChEBI" id="CHEBI:15378"/>
        <dbReference type="ChEBI" id="CHEBI:16004"/>
        <dbReference type="ChEBI" id="CHEBI:17158"/>
        <dbReference type="EC" id="4.2.1.130"/>
    </reaction>
</comment>
<evidence type="ECO:0000313" key="8">
    <source>
        <dbReference type="Proteomes" id="UP000030651"/>
    </source>
</evidence>
<organism evidence="7 8">
    <name type="scientific">Pestalotiopsis fici (strain W106-1 / CGMCC3.15140)</name>
    <dbReference type="NCBI Taxonomy" id="1229662"/>
    <lineage>
        <taxon>Eukaryota</taxon>
        <taxon>Fungi</taxon>
        <taxon>Dikarya</taxon>
        <taxon>Ascomycota</taxon>
        <taxon>Pezizomycotina</taxon>
        <taxon>Sordariomycetes</taxon>
        <taxon>Xylariomycetidae</taxon>
        <taxon>Amphisphaeriales</taxon>
        <taxon>Sporocadaceae</taxon>
        <taxon>Pestalotiopsis</taxon>
    </lineage>
</organism>
<keyword evidence="2" id="KW-0346">Stress response</keyword>
<dbReference type="AlphaFoldDB" id="W3WL36"/>
<evidence type="ECO:0000259" key="6">
    <source>
        <dbReference type="Pfam" id="PF01965"/>
    </source>
</evidence>
<dbReference type="GO" id="GO:0019172">
    <property type="term" value="F:glyoxalase III activity"/>
    <property type="evidence" value="ECO:0007669"/>
    <property type="project" value="UniProtKB-EC"/>
</dbReference>
<dbReference type="OMA" id="GEKTGFW"/>
<dbReference type="SUPFAM" id="SSF52317">
    <property type="entry name" value="Class I glutamine amidotransferase-like"/>
    <property type="match status" value="1"/>
</dbReference>
<feature type="domain" description="DJ-1/PfpI" evidence="6">
    <location>
        <begin position="110"/>
        <end position="168"/>
    </location>
</feature>
<dbReference type="Pfam" id="PF01965">
    <property type="entry name" value="DJ-1_PfpI"/>
    <property type="match status" value="1"/>
</dbReference>
<dbReference type="PANTHER" id="PTHR48094">
    <property type="entry name" value="PROTEIN/NUCLEIC ACID DEGLYCASE DJ-1-RELATED"/>
    <property type="match status" value="1"/>
</dbReference>
<proteinExistence type="inferred from homology"/>
<name>W3WL36_PESFW</name>
<dbReference type="EMBL" id="KI912121">
    <property type="protein sequence ID" value="ETS73526.1"/>
    <property type="molecule type" value="Genomic_DNA"/>
</dbReference>
<keyword evidence="3" id="KW-0456">Lyase</keyword>
<evidence type="ECO:0000313" key="7">
    <source>
        <dbReference type="EMBL" id="ETS73526.1"/>
    </source>
</evidence>
<reference evidence="8" key="1">
    <citation type="journal article" date="2015" name="BMC Genomics">
        <title>Genomic and transcriptomic analysis of the endophytic fungus Pestalotiopsis fici reveals its lifestyle and high potential for synthesis of natural products.</title>
        <authorList>
            <person name="Wang X."/>
            <person name="Zhang X."/>
            <person name="Liu L."/>
            <person name="Xiang M."/>
            <person name="Wang W."/>
            <person name="Sun X."/>
            <person name="Che Y."/>
            <person name="Guo L."/>
            <person name="Liu G."/>
            <person name="Guo L."/>
            <person name="Wang C."/>
            <person name="Yin W.B."/>
            <person name="Stadler M."/>
            <person name="Zhang X."/>
            <person name="Liu X."/>
        </authorList>
    </citation>
    <scope>NUCLEOTIDE SEQUENCE [LARGE SCALE GENOMIC DNA]</scope>
    <source>
        <strain evidence="8">W106-1 / CGMCC3.15140</strain>
    </source>
</reference>
<dbReference type="GeneID" id="19279485"/>
<dbReference type="EC" id="4.2.1.130" evidence="1"/>
<dbReference type="Proteomes" id="UP000030651">
    <property type="component" value="Unassembled WGS sequence"/>
</dbReference>
<evidence type="ECO:0000256" key="3">
    <source>
        <dbReference type="ARBA" id="ARBA00023239"/>
    </source>
</evidence>
<dbReference type="HOGENOM" id="CLU_070319_2_0_1"/>